<evidence type="ECO:0000256" key="1">
    <source>
        <dbReference type="ARBA" id="ARBA00004622"/>
    </source>
</evidence>
<evidence type="ECO:0000256" key="6">
    <source>
        <dbReference type="ARBA" id="ARBA00022836"/>
    </source>
</evidence>
<evidence type="ECO:0000313" key="10">
    <source>
        <dbReference type="Proteomes" id="UP000583929"/>
    </source>
</evidence>
<comment type="similarity">
    <text evidence="2">Belongs to the psaN family.</text>
</comment>
<evidence type="ECO:0000256" key="4">
    <source>
        <dbReference type="ARBA" id="ARBA00022531"/>
    </source>
</evidence>
<evidence type="ECO:0000313" key="9">
    <source>
        <dbReference type="EMBL" id="KAF4366633.1"/>
    </source>
</evidence>
<dbReference type="EMBL" id="JAATIQ010000254">
    <property type="protein sequence ID" value="KAF4366633.1"/>
    <property type="molecule type" value="Genomic_DNA"/>
</dbReference>
<gene>
    <name evidence="9" type="ORF">G4B88_010708</name>
</gene>
<evidence type="ECO:0000256" key="3">
    <source>
        <dbReference type="ARBA" id="ARBA00022528"/>
    </source>
</evidence>
<dbReference type="GO" id="GO:0009535">
    <property type="term" value="C:chloroplast thylakoid membrane"/>
    <property type="evidence" value="ECO:0007669"/>
    <property type="project" value="UniProtKB-SubCell"/>
</dbReference>
<dbReference type="Pfam" id="PF05479">
    <property type="entry name" value="PsaN"/>
    <property type="match status" value="1"/>
</dbReference>
<keyword evidence="3" id="KW-0150">Chloroplast</keyword>
<keyword evidence="6" id="KW-0603">Photosystem I</keyword>
<evidence type="ECO:0000256" key="2">
    <source>
        <dbReference type="ARBA" id="ARBA00010661"/>
    </source>
</evidence>
<reference evidence="9 10" key="1">
    <citation type="journal article" date="2020" name="bioRxiv">
        <title>Sequence and annotation of 42 cannabis genomes reveals extensive copy number variation in cannabinoid synthesis and pathogen resistance genes.</title>
        <authorList>
            <person name="Mckernan K.J."/>
            <person name="Helbert Y."/>
            <person name="Kane L.T."/>
            <person name="Ebling H."/>
            <person name="Zhang L."/>
            <person name="Liu B."/>
            <person name="Eaton Z."/>
            <person name="Mclaughlin S."/>
            <person name="Kingan S."/>
            <person name="Baybayan P."/>
            <person name="Concepcion G."/>
            <person name="Jordan M."/>
            <person name="Riva A."/>
            <person name="Barbazuk W."/>
            <person name="Harkins T."/>
        </authorList>
    </citation>
    <scope>NUCLEOTIDE SEQUENCE [LARGE SCALE GENOMIC DNA]</scope>
    <source>
        <strain evidence="10">cv. Jamaican Lion 4</strain>
        <tissue evidence="9">Leaf</tissue>
    </source>
</reference>
<accession>A0A7J6F7E4</accession>
<comment type="caution">
    <text evidence="9">The sequence shown here is derived from an EMBL/GenBank/DDBJ whole genome shotgun (WGS) entry which is preliminary data.</text>
</comment>
<dbReference type="InterPro" id="IPR008796">
    <property type="entry name" value="PSAN"/>
</dbReference>
<evidence type="ECO:0000256" key="5">
    <source>
        <dbReference type="ARBA" id="ARBA00022640"/>
    </source>
</evidence>
<proteinExistence type="inferred from homology"/>
<protein>
    <submittedName>
        <fullName evidence="9">Uncharacterized protein</fullName>
    </submittedName>
</protein>
<keyword evidence="4" id="KW-0602">Photosynthesis</keyword>
<keyword evidence="7" id="KW-0793">Thylakoid</keyword>
<dbReference type="Proteomes" id="UP000583929">
    <property type="component" value="Unassembled WGS sequence"/>
</dbReference>
<name>A0A7J6F7E4_CANSA</name>
<dbReference type="PANTHER" id="PTHR36327">
    <property type="entry name" value="UNNAMED PRODUCT"/>
    <property type="match status" value="1"/>
</dbReference>
<dbReference type="PANTHER" id="PTHR36327:SF1">
    <property type="entry name" value="OS03G0731100 PROTEIN"/>
    <property type="match status" value="1"/>
</dbReference>
<evidence type="ECO:0000256" key="8">
    <source>
        <dbReference type="ARBA" id="ARBA00023136"/>
    </source>
</evidence>
<dbReference type="GO" id="GO:0009522">
    <property type="term" value="C:photosystem I"/>
    <property type="evidence" value="ECO:0007669"/>
    <property type="project" value="UniProtKB-KW"/>
</dbReference>
<sequence>MIKGKAYPLWQHDNIIISGSEISCSILKLRVRQKRVAAVMSSIGQSILMAFTVTMNKYASSNIQAVHRNNTNNSQTTTTPTHHHIIHGRRGLLLSTVVAALQVTDSKTQLLQKYLKKSEENKAKNDKERMDSYYKRNYKDYFELVEGTMRGKDGEISEAEKGILEWLQKNK</sequence>
<keyword evidence="10" id="KW-1185">Reference proteome</keyword>
<dbReference type="GO" id="GO:0015979">
    <property type="term" value="P:photosynthesis"/>
    <property type="evidence" value="ECO:0007669"/>
    <property type="project" value="UniProtKB-KW"/>
</dbReference>
<dbReference type="OrthoDB" id="544623at2759"/>
<keyword evidence="5" id="KW-0934">Plastid</keyword>
<organism evidence="9 10">
    <name type="scientific">Cannabis sativa</name>
    <name type="common">Hemp</name>
    <name type="synonym">Marijuana</name>
    <dbReference type="NCBI Taxonomy" id="3483"/>
    <lineage>
        <taxon>Eukaryota</taxon>
        <taxon>Viridiplantae</taxon>
        <taxon>Streptophyta</taxon>
        <taxon>Embryophyta</taxon>
        <taxon>Tracheophyta</taxon>
        <taxon>Spermatophyta</taxon>
        <taxon>Magnoliopsida</taxon>
        <taxon>eudicotyledons</taxon>
        <taxon>Gunneridae</taxon>
        <taxon>Pentapetalae</taxon>
        <taxon>rosids</taxon>
        <taxon>fabids</taxon>
        <taxon>Rosales</taxon>
        <taxon>Cannabaceae</taxon>
        <taxon>Cannabis</taxon>
    </lineage>
</organism>
<evidence type="ECO:0000256" key="7">
    <source>
        <dbReference type="ARBA" id="ARBA00023078"/>
    </source>
</evidence>
<dbReference type="AlphaFoldDB" id="A0A7J6F7E4"/>
<keyword evidence="8" id="KW-0472">Membrane</keyword>
<comment type="subcellular location">
    <subcellularLocation>
        <location evidence="1">Plastid</location>
        <location evidence="1">Chloroplast thylakoid membrane</location>
        <topology evidence="1">Peripheral membrane protein</topology>
        <orientation evidence="1">Lumenal side</orientation>
    </subcellularLocation>
</comment>